<evidence type="ECO:0000256" key="3">
    <source>
        <dbReference type="ARBA" id="ARBA00022777"/>
    </source>
</evidence>
<dbReference type="InterPro" id="IPR004381">
    <property type="entry name" value="Glycerate_kinase"/>
</dbReference>
<dbReference type="Pfam" id="PF02595">
    <property type="entry name" value="Gly_kinase"/>
    <property type="match status" value="1"/>
</dbReference>
<dbReference type="InterPro" id="IPR018197">
    <property type="entry name" value="Glycerate_kinase_RE-like"/>
</dbReference>
<dbReference type="NCBIfam" id="TIGR00045">
    <property type="entry name" value="glycerate kinase"/>
    <property type="match status" value="1"/>
</dbReference>
<dbReference type="Proteomes" id="UP000052258">
    <property type="component" value="Unassembled WGS sequence"/>
</dbReference>
<dbReference type="SUPFAM" id="SSF110738">
    <property type="entry name" value="Glycerate kinase I"/>
    <property type="match status" value="1"/>
</dbReference>
<evidence type="ECO:0000313" key="6">
    <source>
        <dbReference type="Proteomes" id="UP000052258"/>
    </source>
</evidence>
<evidence type="ECO:0000313" key="5">
    <source>
        <dbReference type="EMBL" id="KMT60015.1"/>
    </source>
</evidence>
<dbReference type="GO" id="GO:0008887">
    <property type="term" value="F:glycerate kinase activity"/>
    <property type="evidence" value="ECO:0007669"/>
    <property type="project" value="UniProtKB-UniRule"/>
</dbReference>
<keyword evidence="3 4" id="KW-0418">Kinase</keyword>
<dbReference type="InterPro" id="IPR036129">
    <property type="entry name" value="Glycerate_kinase_sf"/>
</dbReference>
<comment type="caution">
    <text evidence="5">The sequence shown here is derived from an EMBL/GenBank/DDBJ whole genome shotgun (WGS) entry which is preliminary data.</text>
</comment>
<proteinExistence type="inferred from homology"/>
<dbReference type="PIRSF" id="PIRSF006078">
    <property type="entry name" value="GlxK"/>
    <property type="match status" value="1"/>
</dbReference>
<protein>
    <submittedName>
        <fullName evidence="5">Glycerate kinase</fullName>
    </submittedName>
</protein>
<dbReference type="EMBL" id="AZHO01000011">
    <property type="protein sequence ID" value="KMT60015.1"/>
    <property type="molecule type" value="Genomic_DNA"/>
</dbReference>
<name>A0A0J8GBN6_9LIST</name>
<dbReference type="RefSeq" id="WP_059139968.1">
    <property type="nucleotide sequence ID" value="NZ_KQ130613.1"/>
</dbReference>
<organism evidence="5 6">
    <name type="scientific">Listeria fleischmannii 1991</name>
    <dbReference type="NCBI Taxonomy" id="1430899"/>
    <lineage>
        <taxon>Bacteria</taxon>
        <taxon>Bacillati</taxon>
        <taxon>Bacillota</taxon>
        <taxon>Bacilli</taxon>
        <taxon>Bacillales</taxon>
        <taxon>Listeriaceae</taxon>
        <taxon>Listeria</taxon>
    </lineage>
</organism>
<dbReference type="Gene3D" id="3.40.50.10350">
    <property type="entry name" value="Glycerate kinase, domain 1"/>
    <property type="match status" value="1"/>
</dbReference>
<gene>
    <name evidence="5" type="ORF">X560_0941</name>
</gene>
<keyword evidence="6" id="KW-1185">Reference proteome</keyword>
<sequence>MKIIIAPDSFKESLSAPEVAASIHAGFRQIFKEATYELIPVGDGGEGTLAILAKAHQAEMKAASVQGPFGEKIEAKYALTDKMAFIEMAEVCGLHLVAEDKRNPLKVSSFGVGELIIRAAKSGVEEILIGIGGSASNDGGIGMAQGVGYRFLDAAGNEVPAIGENLDKIAQMDASQVPAFLEKVKIRVISDVENPLCGENGATAIFGPQKGLPSSEIEKVDGQLAAFFKRHFGHVPEEPGSGAGGGMGAGLLTFLSAELNPGIEFVLERLEMRKACADADLIIVGEGRMDGQTAQGKAPLGVAKYAPQGVPVIAICGSVTEDAKELYTKGITAIFPSIGRVATLSETLSESASNLERTARNVAAVWKGGDK</sequence>
<dbReference type="PANTHER" id="PTHR21599:SF0">
    <property type="entry name" value="GLYCERATE KINASE"/>
    <property type="match status" value="1"/>
</dbReference>
<dbReference type="PANTHER" id="PTHR21599">
    <property type="entry name" value="GLYCERATE KINASE"/>
    <property type="match status" value="1"/>
</dbReference>
<dbReference type="OrthoDB" id="9774290at2"/>
<evidence type="ECO:0000256" key="2">
    <source>
        <dbReference type="ARBA" id="ARBA00022679"/>
    </source>
</evidence>
<reference evidence="5 6" key="1">
    <citation type="journal article" date="2015" name="Genome Biol. Evol.">
        <title>Comparative Genomics of Listeria Sensu Lato: Genus-Wide Differences in Evolutionary Dynamics and the Progressive Gain of Complex, Potentially Pathogenicity-Related Traits through Lateral Gene Transfer.</title>
        <authorList>
            <person name="Chiara M."/>
            <person name="Caruso M."/>
            <person name="D'Erchia A.M."/>
            <person name="Manzari C."/>
            <person name="Fraccalvieri R."/>
            <person name="Goffredo E."/>
            <person name="Latorre L."/>
            <person name="Miccolupo A."/>
            <person name="Padalino I."/>
            <person name="Santagada G."/>
            <person name="Chiocco D."/>
            <person name="Pesole G."/>
            <person name="Horner D.S."/>
            <person name="Parisi A."/>
        </authorList>
    </citation>
    <scope>NUCLEOTIDE SEQUENCE [LARGE SCALE GENOMIC DNA]</scope>
    <source>
        <strain evidence="5 6">1991</strain>
    </source>
</reference>
<accession>A0A0J8GBN6</accession>
<dbReference type="GO" id="GO:0031388">
    <property type="term" value="P:organic acid phosphorylation"/>
    <property type="evidence" value="ECO:0007669"/>
    <property type="project" value="UniProtKB-UniRule"/>
</dbReference>
<evidence type="ECO:0000256" key="1">
    <source>
        <dbReference type="ARBA" id="ARBA00006284"/>
    </source>
</evidence>
<keyword evidence="2 4" id="KW-0808">Transferase</keyword>
<evidence type="ECO:0000256" key="4">
    <source>
        <dbReference type="PIRNR" id="PIRNR006078"/>
    </source>
</evidence>
<dbReference type="PATRIC" id="fig|1430899.3.peg.971"/>
<comment type="similarity">
    <text evidence="1 4">Belongs to the glycerate kinase type-1 family.</text>
</comment>
<dbReference type="InterPro" id="IPR018193">
    <property type="entry name" value="Glyc_kinase_flavodox-like_fold"/>
</dbReference>
<dbReference type="AlphaFoldDB" id="A0A0J8GBN6"/>
<dbReference type="Gene3D" id="3.90.1510.10">
    <property type="entry name" value="Glycerate kinase, domain 2"/>
    <property type="match status" value="1"/>
</dbReference>